<dbReference type="Pfam" id="PF13365">
    <property type="entry name" value="Trypsin_2"/>
    <property type="match status" value="1"/>
</dbReference>
<dbReference type="AlphaFoldDB" id="A0A8H9IZS6"/>
<dbReference type="GO" id="GO:0006508">
    <property type="term" value="P:proteolysis"/>
    <property type="evidence" value="ECO:0007669"/>
    <property type="project" value="UniProtKB-KW"/>
</dbReference>
<name>A0A8H9IZS6_9PSEU</name>
<dbReference type="Proteomes" id="UP000658656">
    <property type="component" value="Unassembled WGS sequence"/>
</dbReference>
<evidence type="ECO:0000313" key="1">
    <source>
        <dbReference type="EMBL" id="GHF74822.1"/>
    </source>
</evidence>
<reference evidence="1" key="2">
    <citation type="submission" date="2020-09" db="EMBL/GenBank/DDBJ databases">
        <authorList>
            <person name="Sun Q."/>
            <person name="Zhou Y."/>
        </authorList>
    </citation>
    <scope>NUCLEOTIDE SEQUENCE</scope>
    <source>
        <strain evidence="1">CGMCC 4.7679</strain>
    </source>
</reference>
<sequence>MLVLALSAVPASAAPAPGYTGIVKLSNCSGALVRTAYSRDTDPALVLTNGHCDEAGEPGPGDVVLDRATRRTMQLLGADGDQIATLRSTKLVYGTMTDTDVALYQLDTSYERLARVGGKALTLAATPAEPGTRISVVSGYFRRTWTCSVERVLYSLREADWTWKNSIRYTPECDTIHGTSGSPVVDQASGEVVGVNNTGNDDGYSCTLNNPCEVDEQGNVTVLEGRAYAQQTYLLVPCLGPASEIVLDQPDCRLPRPAALMPPSQAPAA</sequence>
<keyword evidence="1" id="KW-0378">Hydrolase</keyword>
<keyword evidence="1" id="KW-0645">Protease</keyword>
<dbReference type="SUPFAM" id="SSF50494">
    <property type="entry name" value="Trypsin-like serine proteases"/>
    <property type="match status" value="1"/>
</dbReference>
<organism evidence="1 2">
    <name type="scientific">Amycolatopsis bartoniae</name>
    <dbReference type="NCBI Taxonomy" id="941986"/>
    <lineage>
        <taxon>Bacteria</taxon>
        <taxon>Bacillati</taxon>
        <taxon>Actinomycetota</taxon>
        <taxon>Actinomycetes</taxon>
        <taxon>Pseudonocardiales</taxon>
        <taxon>Pseudonocardiaceae</taxon>
        <taxon>Amycolatopsis</taxon>
    </lineage>
</organism>
<gene>
    <name evidence="1" type="ORF">GCM10017566_55810</name>
</gene>
<dbReference type="GO" id="GO:0008233">
    <property type="term" value="F:peptidase activity"/>
    <property type="evidence" value="ECO:0007669"/>
    <property type="project" value="UniProtKB-KW"/>
</dbReference>
<comment type="caution">
    <text evidence="1">The sequence shown here is derived from an EMBL/GenBank/DDBJ whole genome shotgun (WGS) entry which is preliminary data.</text>
</comment>
<dbReference type="InterPro" id="IPR009003">
    <property type="entry name" value="Peptidase_S1_PA"/>
</dbReference>
<protein>
    <submittedName>
        <fullName evidence="1">Serine protease</fullName>
    </submittedName>
</protein>
<keyword evidence="2" id="KW-1185">Reference proteome</keyword>
<dbReference type="InterPro" id="IPR043504">
    <property type="entry name" value="Peptidase_S1_PA_chymotrypsin"/>
</dbReference>
<proteinExistence type="predicted"/>
<accession>A0A8H9IZS6</accession>
<evidence type="ECO:0000313" key="2">
    <source>
        <dbReference type="Proteomes" id="UP000658656"/>
    </source>
</evidence>
<reference evidence="1" key="1">
    <citation type="journal article" date="2014" name="Int. J. Syst. Evol. Microbiol.">
        <title>Complete genome sequence of Corynebacterium casei LMG S-19264T (=DSM 44701T), isolated from a smear-ripened cheese.</title>
        <authorList>
            <consortium name="US DOE Joint Genome Institute (JGI-PGF)"/>
            <person name="Walter F."/>
            <person name="Albersmeier A."/>
            <person name="Kalinowski J."/>
            <person name="Ruckert C."/>
        </authorList>
    </citation>
    <scope>NUCLEOTIDE SEQUENCE</scope>
    <source>
        <strain evidence="1">CGMCC 4.7679</strain>
    </source>
</reference>
<dbReference type="Gene3D" id="2.40.10.10">
    <property type="entry name" value="Trypsin-like serine proteases"/>
    <property type="match status" value="2"/>
</dbReference>
<dbReference type="EMBL" id="BNAV01000010">
    <property type="protein sequence ID" value="GHF74822.1"/>
    <property type="molecule type" value="Genomic_DNA"/>
</dbReference>